<evidence type="ECO:0000313" key="2">
    <source>
        <dbReference type="EMBL" id="ALC17099.1"/>
    </source>
</evidence>
<reference evidence="2 3" key="1">
    <citation type="submission" date="2015-07" db="EMBL/GenBank/DDBJ databases">
        <title>Isolation and Genomic Characterization of a Novel Halophilic Metal-Reducing Deltaproteobacterium from the Deep Subsurface.</title>
        <authorList>
            <person name="Badalamenti J.P."/>
            <person name="Summers Z.M."/>
            <person name="Gralnick J.A."/>
            <person name="Bond D.R."/>
        </authorList>
    </citation>
    <scope>NUCLEOTIDE SEQUENCE [LARGE SCALE GENOMIC DNA]</scope>
    <source>
        <strain evidence="2 3">WTL</strain>
    </source>
</reference>
<dbReference type="InterPro" id="IPR003793">
    <property type="entry name" value="UPF0166"/>
</dbReference>
<evidence type="ECO:0000256" key="1">
    <source>
        <dbReference type="ARBA" id="ARBA00010554"/>
    </source>
</evidence>
<dbReference type="Pfam" id="PF02641">
    <property type="entry name" value="DUF190"/>
    <property type="match status" value="1"/>
</dbReference>
<dbReference type="KEGG" id="des:DSOUD_2337"/>
<name>A0A0M3QFZ6_9BACT</name>
<protein>
    <submittedName>
        <fullName evidence="2">PII-like signaling protein</fullName>
    </submittedName>
</protein>
<dbReference type="RefSeq" id="WP_053551132.1">
    <property type="nucleotide sequence ID" value="NZ_CP010802.1"/>
</dbReference>
<organism evidence="2 3">
    <name type="scientific">Desulfuromonas soudanensis</name>
    <dbReference type="NCBI Taxonomy" id="1603606"/>
    <lineage>
        <taxon>Bacteria</taxon>
        <taxon>Pseudomonadati</taxon>
        <taxon>Thermodesulfobacteriota</taxon>
        <taxon>Desulfuromonadia</taxon>
        <taxon>Desulfuromonadales</taxon>
        <taxon>Desulfuromonadaceae</taxon>
        <taxon>Desulfuromonas</taxon>
    </lineage>
</organism>
<dbReference type="Proteomes" id="UP000057158">
    <property type="component" value="Chromosome"/>
</dbReference>
<dbReference type="PATRIC" id="fig|1603606.3.peg.2530"/>
<sequence>MTRLEGEQVLMRIFIGEGDRWEKKPLYEALVEMLRREGMAGATVLKGAMGFGARSITHSDRLLRFSSDLPVIVEVVDSQEKIDAVLPFLDAMLEGGMVTLEKARVIRYFKV</sequence>
<dbReference type="PANTHER" id="PTHR35983">
    <property type="entry name" value="UPF0166 PROTEIN TM_0021"/>
    <property type="match status" value="1"/>
</dbReference>
<accession>A0A0M3QFZ6</accession>
<dbReference type="InterPro" id="IPR011322">
    <property type="entry name" value="N-reg_PII-like_a/b"/>
</dbReference>
<evidence type="ECO:0000313" key="3">
    <source>
        <dbReference type="Proteomes" id="UP000057158"/>
    </source>
</evidence>
<dbReference type="EMBL" id="CP010802">
    <property type="protein sequence ID" value="ALC17099.1"/>
    <property type="molecule type" value="Genomic_DNA"/>
</dbReference>
<dbReference type="SUPFAM" id="SSF54913">
    <property type="entry name" value="GlnB-like"/>
    <property type="match status" value="1"/>
</dbReference>
<dbReference type="PANTHER" id="PTHR35983:SF1">
    <property type="entry name" value="UPF0166 PROTEIN TM_0021"/>
    <property type="match status" value="1"/>
</dbReference>
<dbReference type="STRING" id="1603606.DSOUD_2337"/>
<dbReference type="Gene3D" id="3.30.70.120">
    <property type="match status" value="1"/>
</dbReference>
<dbReference type="AlphaFoldDB" id="A0A0M3QFZ6"/>
<gene>
    <name evidence="2" type="ORF">DSOUD_2337</name>
</gene>
<dbReference type="InterPro" id="IPR015867">
    <property type="entry name" value="N-reg_PII/ATP_PRibTrfase_C"/>
</dbReference>
<proteinExistence type="inferred from homology"/>
<keyword evidence="3" id="KW-1185">Reference proteome</keyword>
<comment type="similarity">
    <text evidence="1">Belongs to the UPF0166 family.</text>
</comment>
<dbReference type="OrthoDB" id="9795599at2"/>